<feature type="transmembrane region" description="Helical" evidence="1">
    <location>
        <begin position="715"/>
        <end position="738"/>
    </location>
</feature>
<name>A0A4S8LV46_DENBC</name>
<keyword evidence="1" id="KW-0812">Transmembrane</keyword>
<sequence length="897" mass="98428">MSLIELLYNLFFGKHKSNGTMSKLFKLEAFFGCLPLRLGVVALSFIIMVSASIITVTGWSQIQQLSAHPIPLSSLVALYFHSITFTVLAVLGLAGLIAGSLKPISSFLLITIVLFSFSLILSFSSGAFVLYTIFHQKSQEDIDKCLHGVENDSLTTLVCKNGIAIIKGVAVAIYLVSWAVIAYTTIVFYSYYADFKSKTPITFAMDSSTVPKDEYSDQISVTTMDFKDSSTTRSLTPNSLIPNRRPLTPGGSSHWKFPSTSSSIRTQDISNPRPLMMYNSAGAPGVNTGYAFSTVDNSFGMGEMRTEMDGSSHGAQAETLPRVTVILVVLLLITSSLASTDFQQCLRDLKAGNNGTEGGRDNRGKEVDVANATAISYDICVKVCGSGPEAFDWSAFSQEFSSWLLPWLALISQLPFGANEKLDNFISVLLAVGSPAIAAYSAMLTVLNSRWVAGLFHKSKYPNVQSAVRILSSLQQGPVRIDRSDPSLLPSLVVLPQNDQWWKGMRKRLEYTHTWTVSAATSIAWVFIAYIFTIIDSFTGSGVDKLVEVNGQGVGSVWLWLLPVVISWLQISPKCDSKRLDEAFEETNTTAFVATSNSSQPVLASSRDGHRAIYLEHGDGSLHHNERCTAPIFNYSRVFSWATVTEEVVDCFRQASKHTRDSRPVGGGKWVQDNQYDRISEANRIGTAMQVQEYCQYYPTIQREYRWGSGVWSRIFVASSMALFLQWGTTGAALVMVLTTPTKGLGCRSVAYLIYATISTLIWGLLLLSTVLAHYSGFDKAMMFMNSKSRESLRFRIAAGLSIAFRRLGTALAGFNALGILLTNIFQFSGFFDRCYCDSSVMGLGAEFAYNVIDFRPDDISALKRAWTGGVILAVGSATVFVGVLNLLINPSQPEEN</sequence>
<keyword evidence="3" id="KW-1185">Reference proteome</keyword>
<feature type="transmembrane region" description="Helical" evidence="1">
    <location>
        <begin position="866"/>
        <end position="889"/>
    </location>
</feature>
<organism evidence="2 3">
    <name type="scientific">Dendrothele bispora (strain CBS 962.96)</name>
    <dbReference type="NCBI Taxonomy" id="1314807"/>
    <lineage>
        <taxon>Eukaryota</taxon>
        <taxon>Fungi</taxon>
        <taxon>Dikarya</taxon>
        <taxon>Basidiomycota</taxon>
        <taxon>Agaricomycotina</taxon>
        <taxon>Agaricomycetes</taxon>
        <taxon>Agaricomycetidae</taxon>
        <taxon>Agaricales</taxon>
        <taxon>Agaricales incertae sedis</taxon>
        <taxon>Dendrothele</taxon>
    </lineage>
</organism>
<proteinExistence type="predicted"/>
<evidence type="ECO:0000313" key="3">
    <source>
        <dbReference type="Proteomes" id="UP000297245"/>
    </source>
</evidence>
<feature type="transmembrane region" description="Helical" evidence="1">
    <location>
        <begin position="169"/>
        <end position="192"/>
    </location>
</feature>
<protein>
    <submittedName>
        <fullName evidence="2">Uncharacterized protein</fullName>
    </submittedName>
</protein>
<dbReference type="OrthoDB" id="5392263at2759"/>
<gene>
    <name evidence="2" type="ORF">K435DRAFT_967362</name>
</gene>
<feature type="transmembrane region" description="Helical" evidence="1">
    <location>
        <begin position="107"/>
        <end position="134"/>
    </location>
</feature>
<keyword evidence="1" id="KW-1133">Transmembrane helix</keyword>
<feature type="transmembrane region" description="Helical" evidence="1">
    <location>
        <begin position="425"/>
        <end position="447"/>
    </location>
</feature>
<evidence type="ECO:0000256" key="1">
    <source>
        <dbReference type="SAM" id="Phobius"/>
    </source>
</evidence>
<feature type="transmembrane region" description="Helical" evidence="1">
    <location>
        <begin position="555"/>
        <end position="571"/>
    </location>
</feature>
<keyword evidence="1" id="KW-0472">Membrane</keyword>
<dbReference type="EMBL" id="ML179252">
    <property type="protein sequence ID" value="THU93300.1"/>
    <property type="molecule type" value="Genomic_DNA"/>
</dbReference>
<feature type="transmembrane region" description="Helical" evidence="1">
    <location>
        <begin position="797"/>
        <end position="822"/>
    </location>
</feature>
<feature type="transmembrane region" description="Helical" evidence="1">
    <location>
        <begin position="750"/>
        <end position="776"/>
    </location>
</feature>
<evidence type="ECO:0000313" key="2">
    <source>
        <dbReference type="EMBL" id="THU93300.1"/>
    </source>
</evidence>
<feature type="transmembrane region" description="Helical" evidence="1">
    <location>
        <begin position="75"/>
        <end position="101"/>
    </location>
</feature>
<dbReference type="AlphaFoldDB" id="A0A4S8LV46"/>
<feature type="transmembrane region" description="Helical" evidence="1">
    <location>
        <begin position="515"/>
        <end position="535"/>
    </location>
</feature>
<reference evidence="2 3" key="1">
    <citation type="journal article" date="2019" name="Nat. Ecol. Evol.">
        <title>Megaphylogeny resolves global patterns of mushroom evolution.</title>
        <authorList>
            <person name="Varga T."/>
            <person name="Krizsan K."/>
            <person name="Foldi C."/>
            <person name="Dima B."/>
            <person name="Sanchez-Garcia M."/>
            <person name="Sanchez-Ramirez S."/>
            <person name="Szollosi G.J."/>
            <person name="Szarkandi J.G."/>
            <person name="Papp V."/>
            <person name="Albert L."/>
            <person name="Andreopoulos W."/>
            <person name="Angelini C."/>
            <person name="Antonin V."/>
            <person name="Barry K.W."/>
            <person name="Bougher N.L."/>
            <person name="Buchanan P."/>
            <person name="Buyck B."/>
            <person name="Bense V."/>
            <person name="Catcheside P."/>
            <person name="Chovatia M."/>
            <person name="Cooper J."/>
            <person name="Damon W."/>
            <person name="Desjardin D."/>
            <person name="Finy P."/>
            <person name="Geml J."/>
            <person name="Haridas S."/>
            <person name="Hughes K."/>
            <person name="Justo A."/>
            <person name="Karasinski D."/>
            <person name="Kautmanova I."/>
            <person name="Kiss B."/>
            <person name="Kocsube S."/>
            <person name="Kotiranta H."/>
            <person name="LaButti K.M."/>
            <person name="Lechner B.E."/>
            <person name="Liimatainen K."/>
            <person name="Lipzen A."/>
            <person name="Lukacs Z."/>
            <person name="Mihaltcheva S."/>
            <person name="Morgado L.N."/>
            <person name="Niskanen T."/>
            <person name="Noordeloos M.E."/>
            <person name="Ohm R.A."/>
            <person name="Ortiz-Santana B."/>
            <person name="Ovrebo C."/>
            <person name="Racz N."/>
            <person name="Riley R."/>
            <person name="Savchenko A."/>
            <person name="Shiryaev A."/>
            <person name="Soop K."/>
            <person name="Spirin V."/>
            <person name="Szebenyi C."/>
            <person name="Tomsovsky M."/>
            <person name="Tulloss R.E."/>
            <person name="Uehling J."/>
            <person name="Grigoriev I.V."/>
            <person name="Vagvolgyi C."/>
            <person name="Papp T."/>
            <person name="Martin F.M."/>
            <person name="Miettinen O."/>
            <person name="Hibbett D.S."/>
            <person name="Nagy L.G."/>
        </authorList>
    </citation>
    <scope>NUCLEOTIDE SEQUENCE [LARGE SCALE GENOMIC DNA]</scope>
    <source>
        <strain evidence="2 3">CBS 962.96</strain>
    </source>
</reference>
<accession>A0A4S8LV46</accession>
<feature type="transmembrane region" description="Helical" evidence="1">
    <location>
        <begin position="29"/>
        <end position="54"/>
    </location>
</feature>
<dbReference type="Proteomes" id="UP000297245">
    <property type="component" value="Unassembled WGS sequence"/>
</dbReference>